<dbReference type="AlphaFoldDB" id="A0A1E2V8P1"/>
<keyword evidence="2" id="KW-1185">Reference proteome</keyword>
<sequence length="100" mass="10392">MTPELTSLVHAVSSRMSSVASDASAEQLAYLGSALEKTAGLMSVIDVMSAAKSALSDIDQAKSDALANLSEQVKIVDGESSYRPVVVAGCYAIEHVETES</sequence>
<dbReference type="RefSeq" id="WP_068997658.1">
    <property type="nucleotide sequence ID" value="NZ_MDTQ01000001.1"/>
</dbReference>
<gene>
    <name evidence="1" type="ORF">BFW38_06485</name>
</gene>
<name>A0A1E2V8P1_9GAMM</name>
<accession>A0A1E2V8P1</accession>
<dbReference type="STRING" id="197479.BFW38_06485"/>
<proteinExistence type="predicted"/>
<dbReference type="EMBL" id="MDTQ01000001">
    <property type="protein sequence ID" value="ODC03242.1"/>
    <property type="molecule type" value="Genomic_DNA"/>
</dbReference>
<evidence type="ECO:0000313" key="2">
    <source>
        <dbReference type="Proteomes" id="UP000094291"/>
    </source>
</evidence>
<dbReference type="Proteomes" id="UP000094291">
    <property type="component" value="Unassembled WGS sequence"/>
</dbReference>
<protein>
    <submittedName>
        <fullName evidence="1">Uncharacterized protein</fullName>
    </submittedName>
</protein>
<comment type="caution">
    <text evidence="1">The sequence shown here is derived from an EMBL/GenBank/DDBJ whole genome shotgun (WGS) entry which is preliminary data.</text>
</comment>
<reference evidence="1 2" key="1">
    <citation type="submission" date="2016-08" db="EMBL/GenBank/DDBJ databases">
        <authorList>
            <person name="Seilhamer J.J."/>
        </authorList>
    </citation>
    <scope>NUCLEOTIDE SEQUENCE [LARGE SCALE GENOMIC DNA]</scope>
    <source>
        <strain evidence="1 2">PH27A</strain>
    </source>
</reference>
<evidence type="ECO:0000313" key="1">
    <source>
        <dbReference type="EMBL" id="ODC03242.1"/>
    </source>
</evidence>
<organism evidence="1 2">
    <name type="scientific">Terasakiispira papahanaumokuakeensis</name>
    <dbReference type="NCBI Taxonomy" id="197479"/>
    <lineage>
        <taxon>Bacteria</taxon>
        <taxon>Pseudomonadati</taxon>
        <taxon>Pseudomonadota</taxon>
        <taxon>Gammaproteobacteria</taxon>
        <taxon>Oceanospirillales</taxon>
        <taxon>Terasakiispira</taxon>
    </lineage>
</organism>